<comment type="caution">
    <text evidence="2">The sequence shown here is derived from an EMBL/GenBank/DDBJ whole genome shotgun (WGS) entry which is preliminary data.</text>
</comment>
<dbReference type="AlphaFoldDB" id="X1BV85"/>
<feature type="transmembrane region" description="Helical" evidence="1">
    <location>
        <begin position="24"/>
        <end position="45"/>
    </location>
</feature>
<evidence type="ECO:0000313" key="2">
    <source>
        <dbReference type="EMBL" id="GAG99689.1"/>
    </source>
</evidence>
<evidence type="ECO:0000256" key="1">
    <source>
        <dbReference type="SAM" id="Phobius"/>
    </source>
</evidence>
<proteinExistence type="predicted"/>
<reference evidence="2" key="1">
    <citation type="journal article" date="2014" name="Front. Microbiol.">
        <title>High frequency of phylogenetically diverse reductive dehalogenase-homologous genes in deep subseafloor sedimentary metagenomes.</title>
        <authorList>
            <person name="Kawai M."/>
            <person name="Futagami T."/>
            <person name="Toyoda A."/>
            <person name="Takaki Y."/>
            <person name="Nishi S."/>
            <person name="Hori S."/>
            <person name="Arai W."/>
            <person name="Tsubouchi T."/>
            <person name="Morono Y."/>
            <person name="Uchiyama I."/>
            <person name="Ito T."/>
            <person name="Fujiyama A."/>
            <person name="Inagaki F."/>
            <person name="Takami H."/>
        </authorList>
    </citation>
    <scope>NUCLEOTIDE SEQUENCE</scope>
    <source>
        <strain evidence="2">Expedition CK06-06</strain>
    </source>
</reference>
<gene>
    <name evidence="2" type="ORF">S01H4_47495</name>
</gene>
<keyword evidence="1" id="KW-1133">Transmembrane helix</keyword>
<organism evidence="2">
    <name type="scientific">marine sediment metagenome</name>
    <dbReference type="NCBI Taxonomy" id="412755"/>
    <lineage>
        <taxon>unclassified sequences</taxon>
        <taxon>metagenomes</taxon>
        <taxon>ecological metagenomes</taxon>
    </lineage>
</organism>
<accession>X1BV85</accession>
<keyword evidence="1" id="KW-0812">Transmembrane</keyword>
<dbReference type="EMBL" id="BART01026670">
    <property type="protein sequence ID" value="GAG99689.1"/>
    <property type="molecule type" value="Genomic_DNA"/>
</dbReference>
<protein>
    <submittedName>
        <fullName evidence="2">Uncharacterized protein</fullName>
    </submittedName>
</protein>
<sequence>MGYYIPTKRNVSKEIKMKIKTRHIIGYILAALVFVGLAVSFVVILR</sequence>
<keyword evidence="1" id="KW-0472">Membrane</keyword>
<name>X1BV85_9ZZZZ</name>